<name>A0ABD1YZP1_9MARC</name>
<reference evidence="3 4" key="1">
    <citation type="submission" date="2024-09" db="EMBL/GenBank/DDBJ databases">
        <title>Chromosome-scale assembly of Riccia fluitans.</title>
        <authorList>
            <person name="Paukszto L."/>
            <person name="Sawicki J."/>
            <person name="Karawczyk K."/>
            <person name="Piernik-Szablinska J."/>
            <person name="Szczecinska M."/>
            <person name="Mazdziarz M."/>
        </authorList>
    </citation>
    <scope>NUCLEOTIDE SEQUENCE [LARGE SCALE GENOMIC DNA]</scope>
    <source>
        <strain evidence="3">Rf_01</strain>
        <tissue evidence="3">Aerial parts of the thallus</tissue>
    </source>
</reference>
<feature type="domain" description="F-box" evidence="2">
    <location>
        <begin position="36"/>
        <end position="82"/>
    </location>
</feature>
<evidence type="ECO:0000313" key="3">
    <source>
        <dbReference type="EMBL" id="KAL2636051.1"/>
    </source>
</evidence>
<dbReference type="InterPro" id="IPR036047">
    <property type="entry name" value="F-box-like_dom_sf"/>
</dbReference>
<dbReference type="InterPro" id="IPR015915">
    <property type="entry name" value="Kelch-typ_b-propeller"/>
</dbReference>
<protein>
    <recommendedName>
        <fullName evidence="2">F-box domain-containing protein</fullName>
    </recommendedName>
</protein>
<proteinExistence type="predicted"/>
<evidence type="ECO:0000313" key="4">
    <source>
        <dbReference type="Proteomes" id="UP001605036"/>
    </source>
</evidence>
<evidence type="ECO:0000259" key="2">
    <source>
        <dbReference type="PROSITE" id="PS50181"/>
    </source>
</evidence>
<dbReference type="EMBL" id="JBHFFA010000003">
    <property type="protein sequence ID" value="KAL2636051.1"/>
    <property type="molecule type" value="Genomic_DNA"/>
</dbReference>
<evidence type="ECO:0000256" key="1">
    <source>
        <dbReference type="SAM" id="MobiDB-lite"/>
    </source>
</evidence>
<organism evidence="3 4">
    <name type="scientific">Riccia fluitans</name>
    <dbReference type="NCBI Taxonomy" id="41844"/>
    <lineage>
        <taxon>Eukaryota</taxon>
        <taxon>Viridiplantae</taxon>
        <taxon>Streptophyta</taxon>
        <taxon>Embryophyta</taxon>
        <taxon>Marchantiophyta</taxon>
        <taxon>Marchantiopsida</taxon>
        <taxon>Marchantiidae</taxon>
        <taxon>Marchantiales</taxon>
        <taxon>Ricciaceae</taxon>
        <taxon>Riccia</taxon>
    </lineage>
</organism>
<dbReference type="SUPFAM" id="SSF81383">
    <property type="entry name" value="F-box domain"/>
    <property type="match status" value="1"/>
</dbReference>
<dbReference type="InterPro" id="IPR050796">
    <property type="entry name" value="SCF_F-box_component"/>
</dbReference>
<dbReference type="PANTHER" id="PTHR31672:SF13">
    <property type="entry name" value="F-BOX PROTEIN CPR30-LIKE"/>
    <property type="match status" value="1"/>
</dbReference>
<dbReference type="Pfam" id="PF00646">
    <property type="entry name" value="F-box"/>
    <property type="match status" value="1"/>
</dbReference>
<comment type="caution">
    <text evidence="3">The sequence shown here is derived from an EMBL/GenBank/DDBJ whole genome shotgun (WGS) entry which is preliminary data.</text>
</comment>
<dbReference type="Gene3D" id="2.120.10.80">
    <property type="entry name" value="Kelch-type beta propeller"/>
    <property type="match status" value="1"/>
</dbReference>
<dbReference type="Proteomes" id="UP001605036">
    <property type="component" value="Unassembled WGS sequence"/>
</dbReference>
<accession>A0ABD1YZP1</accession>
<dbReference type="Pfam" id="PF03478">
    <property type="entry name" value="Beta-prop_KIB1-4"/>
    <property type="match status" value="1"/>
</dbReference>
<sequence>MGNKDLEENPEEEGDKGSESDMEEVGKGQLDLDMDSKLWGNLPDELLTMVLAHLPRSCNLRLRQVSKSWNSILRDFHLLSRYYISPSPLPPPRIIPPASDLVNNSGNNNNKNYKLMCLVVGNATHCSIFNLNVKKWFPISHSSLLPNIPSADEYQVVAACAGAFLMEGKIEELGRFLVNPLSKTRRELPPLPRPDLGYRSTCTVLGIAVDHQTLRFQRIIAEQTEYEEPESPTPDGDPLGNTKFSEIYVYDFDKTPCRWELMTTLQSEIDLGLEVESAVFVGGSLYVLLVQPFGWCWMYRVFRALESNWKEVPADMVLDLGHVHLFEHRGCLMLVGGTDVFKSDEPLSVGIWRFDPDQEGWDRVLSMPDELVTKLCVVPKNGMFYHFDVEEDHVCFINPFTEVTVTCDLVHNVWTCLDRLNYGTNFQDVDDLVFMFHPRLDVVF</sequence>
<dbReference type="SUPFAM" id="SSF117281">
    <property type="entry name" value="Kelch motif"/>
    <property type="match status" value="1"/>
</dbReference>
<dbReference type="AlphaFoldDB" id="A0ABD1YZP1"/>
<dbReference type="InterPro" id="IPR005174">
    <property type="entry name" value="KIB1-4_b-propeller"/>
</dbReference>
<feature type="region of interest" description="Disordered" evidence="1">
    <location>
        <begin position="1"/>
        <end position="26"/>
    </location>
</feature>
<dbReference type="Gene3D" id="1.20.1280.50">
    <property type="match status" value="1"/>
</dbReference>
<dbReference type="PROSITE" id="PS50181">
    <property type="entry name" value="FBOX"/>
    <property type="match status" value="1"/>
</dbReference>
<gene>
    <name evidence="3" type="ORF">R1flu_007530</name>
</gene>
<dbReference type="InterPro" id="IPR001810">
    <property type="entry name" value="F-box_dom"/>
</dbReference>
<dbReference type="SMART" id="SM00256">
    <property type="entry name" value="FBOX"/>
    <property type="match status" value="1"/>
</dbReference>
<keyword evidence="4" id="KW-1185">Reference proteome</keyword>
<dbReference type="PANTHER" id="PTHR31672">
    <property type="entry name" value="BNACNNG10540D PROTEIN"/>
    <property type="match status" value="1"/>
</dbReference>